<keyword evidence="1" id="KW-0812">Transmembrane</keyword>
<evidence type="ECO:0000313" key="2">
    <source>
        <dbReference type="EMBL" id="THU34234.1"/>
    </source>
</evidence>
<dbReference type="AlphaFoldDB" id="A0A4S8HKK4"/>
<name>A0A4S8HKK4_9BACT</name>
<comment type="caution">
    <text evidence="2">The sequence shown here is derived from an EMBL/GenBank/DDBJ whole genome shotgun (WGS) entry which is preliminary data.</text>
</comment>
<sequence length="172" mass="19943">MKYFIIICMFLASCSATRKNVSHESLQVEKHSMSAKDSSRMLSVDSSSVNNTIEWITVTNDSTYDVVTEEHIKEEIDSNVIRRETKRIVKQKGQRRTELTSTVIQKDSTGLQVDEYAIVQQIQQEDSSATINNDNSNVKRSSFMPWWIWLIVLVVFGLAWWKRNSIFDLFIK</sequence>
<accession>A0A4S8HKK4</accession>
<dbReference type="EMBL" id="STFF01000008">
    <property type="protein sequence ID" value="THU34234.1"/>
    <property type="molecule type" value="Genomic_DNA"/>
</dbReference>
<dbReference type="RefSeq" id="WP_136579850.1">
    <property type="nucleotide sequence ID" value="NZ_STFF01000008.1"/>
</dbReference>
<protein>
    <submittedName>
        <fullName evidence="2">Uncharacterized protein</fullName>
    </submittedName>
</protein>
<feature type="transmembrane region" description="Helical" evidence="1">
    <location>
        <begin position="143"/>
        <end position="161"/>
    </location>
</feature>
<keyword evidence="3" id="KW-1185">Reference proteome</keyword>
<proteinExistence type="predicted"/>
<dbReference type="Proteomes" id="UP000306918">
    <property type="component" value="Unassembled WGS sequence"/>
</dbReference>
<evidence type="ECO:0000256" key="1">
    <source>
        <dbReference type="SAM" id="Phobius"/>
    </source>
</evidence>
<keyword evidence="1" id="KW-1133">Transmembrane helix</keyword>
<keyword evidence="1" id="KW-0472">Membrane</keyword>
<reference evidence="2 3" key="1">
    <citation type="submission" date="2019-04" db="EMBL/GenBank/DDBJ databases">
        <title>Niastella caeni sp. nov., isolated from activated sludge.</title>
        <authorList>
            <person name="Sheng M."/>
        </authorList>
    </citation>
    <scope>NUCLEOTIDE SEQUENCE [LARGE SCALE GENOMIC DNA]</scope>
    <source>
        <strain evidence="2 3">HX-2-15</strain>
    </source>
</reference>
<gene>
    <name evidence="2" type="ORF">FAM09_24765</name>
</gene>
<organism evidence="2 3">
    <name type="scientific">Niastella caeni</name>
    <dbReference type="NCBI Taxonomy" id="2569763"/>
    <lineage>
        <taxon>Bacteria</taxon>
        <taxon>Pseudomonadati</taxon>
        <taxon>Bacteroidota</taxon>
        <taxon>Chitinophagia</taxon>
        <taxon>Chitinophagales</taxon>
        <taxon>Chitinophagaceae</taxon>
        <taxon>Niastella</taxon>
    </lineage>
</organism>
<evidence type="ECO:0000313" key="3">
    <source>
        <dbReference type="Proteomes" id="UP000306918"/>
    </source>
</evidence>